<dbReference type="InterPro" id="IPR052158">
    <property type="entry name" value="INH-QAR"/>
</dbReference>
<proteinExistence type="predicted"/>
<evidence type="ECO:0000259" key="4">
    <source>
        <dbReference type="PROSITE" id="PS01124"/>
    </source>
</evidence>
<dbReference type="CDD" id="cd03137">
    <property type="entry name" value="GATase1_AraC_1"/>
    <property type="match status" value="1"/>
</dbReference>
<dbReference type="Gene3D" id="3.40.50.880">
    <property type="match status" value="1"/>
</dbReference>
<dbReference type="RefSeq" id="WP_289958679.1">
    <property type="nucleotide sequence ID" value="NZ_JAUEMJ010000005.1"/>
</dbReference>
<dbReference type="SMART" id="SM00342">
    <property type="entry name" value="HTH_ARAC"/>
    <property type="match status" value="1"/>
</dbReference>
<evidence type="ECO:0000256" key="1">
    <source>
        <dbReference type="ARBA" id="ARBA00023015"/>
    </source>
</evidence>
<dbReference type="SUPFAM" id="SSF52317">
    <property type="entry name" value="Class I glutamine amidotransferase-like"/>
    <property type="match status" value="1"/>
</dbReference>
<dbReference type="PROSITE" id="PS00041">
    <property type="entry name" value="HTH_ARAC_FAMILY_1"/>
    <property type="match status" value="1"/>
</dbReference>
<dbReference type="InterPro" id="IPR009057">
    <property type="entry name" value="Homeodomain-like_sf"/>
</dbReference>
<dbReference type="Pfam" id="PF01965">
    <property type="entry name" value="DJ-1_PfpI"/>
    <property type="match status" value="1"/>
</dbReference>
<evidence type="ECO:0000256" key="3">
    <source>
        <dbReference type="ARBA" id="ARBA00023163"/>
    </source>
</evidence>
<sequence>MADHRVVVVGYDDAELLDIACVTTTLDAVRVIDPAFGYDLVLATPGGRPITCSTGLVLNGQAALERLRGPIGTLVVSGGLGHERAAGDERFVGHVRRLARESGRIASLCTGASVLAAAGLLDGRRATTHWHFAKRLAEQYAKVEVDPRPIWIRDGNVYTAAGVTSALDLALSFIEADHGPDLARWVSRAMVTYLHRPGNQAQMSMFTAAPAVDHDLVRKVTDHVSERLDADLSTEALAGVARVSPRHLTRLFRTHLRQTPGRFVRQARVTAAAQLLASTDLPVARVATRCGFASAEALRQAFTREYGIAPSQYRAVAATAHLQPRVERRGGAVPCGGIGSRLDPKGPAS</sequence>
<keyword evidence="3" id="KW-0804">Transcription</keyword>
<dbReference type="PANTHER" id="PTHR43130">
    <property type="entry name" value="ARAC-FAMILY TRANSCRIPTIONAL REGULATOR"/>
    <property type="match status" value="1"/>
</dbReference>
<dbReference type="InterPro" id="IPR029062">
    <property type="entry name" value="Class_I_gatase-like"/>
</dbReference>
<reference evidence="5" key="1">
    <citation type="submission" date="2023-06" db="EMBL/GenBank/DDBJ databases">
        <title>Gycomyces niveus sp.nov., a novel actinomycete isolated from soil in Shouguang.</title>
        <authorList>
            <person name="Yang X."/>
            <person name="Zhao J."/>
        </authorList>
    </citation>
    <scope>NUCLEOTIDE SEQUENCE</scope>
    <source>
        <strain evidence="5">NEAU C2</strain>
    </source>
</reference>
<keyword evidence="1" id="KW-0805">Transcription regulation</keyword>
<comment type="caution">
    <text evidence="5">The sequence shown here is derived from an EMBL/GenBank/DDBJ whole genome shotgun (WGS) entry which is preliminary data.</text>
</comment>
<dbReference type="InterPro" id="IPR018060">
    <property type="entry name" value="HTH_AraC"/>
</dbReference>
<keyword evidence="2" id="KW-0238">DNA-binding</keyword>
<organism evidence="5 6">
    <name type="scientific">Glycomyces tritici</name>
    <dbReference type="NCBI Taxonomy" id="2665176"/>
    <lineage>
        <taxon>Bacteria</taxon>
        <taxon>Bacillati</taxon>
        <taxon>Actinomycetota</taxon>
        <taxon>Actinomycetes</taxon>
        <taxon>Glycomycetales</taxon>
        <taxon>Glycomycetaceae</taxon>
        <taxon>Glycomyces</taxon>
    </lineage>
</organism>
<feature type="domain" description="HTH araC/xylS-type" evidence="4">
    <location>
        <begin position="218"/>
        <end position="316"/>
    </location>
</feature>
<dbReference type="Proteomes" id="UP001171902">
    <property type="component" value="Unassembled WGS sequence"/>
</dbReference>
<dbReference type="PANTHER" id="PTHR43130:SF3">
    <property type="entry name" value="HTH-TYPE TRANSCRIPTIONAL REGULATOR RV1931C"/>
    <property type="match status" value="1"/>
</dbReference>
<dbReference type="PROSITE" id="PS01124">
    <property type="entry name" value="HTH_ARAC_FAMILY_2"/>
    <property type="match status" value="1"/>
</dbReference>
<gene>
    <name evidence="5" type="ORF">QWI33_18760</name>
</gene>
<dbReference type="SUPFAM" id="SSF46689">
    <property type="entry name" value="Homeodomain-like"/>
    <property type="match status" value="2"/>
</dbReference>
<evidence type="ECO:0000256" key="2">
    <source>
        <dbReference type="ARBA" id="ARBA00023125"/>
    </source>
</evidence>
<evidence type="ECO:0000313" key="5">
    <source>
        <dbReference type="EMBL" id="MDN3241774.1"/>
    </source>
</evidence>
<dbReference type="Pfam" id="PF12833">
    <property type="entry name" value="HTH_18"/>
    <property type="match status" value="1"/>
</dbReference>
<protein>
    <submittedName>
        <fullName evidence="5">DJ-1/PfpI family protein</fullName>
    </submittedName>
</protein>
<dbReference type="Gene3D" id="1.10.10.60">
    <property type="entry name" value="Homeodomain-like"/>
    <property type="match status" value="1"/>
</dbReference>
<dbReference type="InterPro" id="IPR002818">
    <property type="entry name" value="DJ-1/PfpI"/>
</dbReference>
<keyword evidence="6" id="KW-1185">Reference proteome</keyword>
<name>A0ABT7YTS0_9ACTN</name>
<evidence type="ECO:0000313" key="6">
    <source>
        <dbReference type="Proteomes" id="UP001171902"/>
    </source>
</evidence>
<dbReference type="EMBL" id="JAUEMJ010000005">
    <property type="protein sequence ID" value="MDN3241774.1"/>
    <property type="molecule type" value="Genomic_DNA"/>
</dbReference>
<accession>A0ABT7YTS0</accession>
<dbReference type="InterPro" id="IPR018062">
    <property type="entry name" value="HTH_AraC-typ_CS"/>
</dbReference>